<evidence type="ECO:0008006" key="5">
    <source>
        <dbReference type="Google" id="ProtNLM"/>
    </source>
</evidence>
<dbReference type="Proteomes" id="UP000789595">
    <property type="component" value="Unassembled WGS sequence"/>
</dbReference>
<evidence type="ECO:0000313" key="4">
    <source>
        <dbReference type="Proteomes" id="UP000789595"/>
    </source>
</evidence>
<accession>A0A8J2SD79</accession>
<dbReference type="AlphaFoldDB" id="A0A8J2SD79"/>
<proteinExistence type="predicted"/>
<protein>
    <recommendedName>
        <fullName evidence="5">MICOS complex subunit MIC60</fullName>
    </recommendedName>
</protein>
<feature type="chain" id="PRO_5035198699" description="MICOS complex subunit MIC60" evidence="2">
    <location>
        <begin position="24"/>
        <end position="375"/>
    </location>
</feature>
<keyword evidence="4" id="KW-1185">Reference proteome</keyword>
<evidence type="ECO:0000256" key="2">
    <source>
        <dbReference type="SAM" id="SignalP"/>
    </source>
</evidence>
<comment type="caution">
    <text evidence="3">The sequence shown here is derived from an EMBL/GenBank/DDBJ whole genome shotgun (WGS) entry which is preliminary data.</text>
</comment>
<reference evidence="3" key="1">
    <citation type="submission" date="2021-11" db="EMBL/GenBank/DDBJ databases">
        <authorList>
            <consortium name="Genoscope - CEA"/>
            <person name="William W."/>
        </authorList>
    </citation>
    <scope>NUCLEOTIDE SEQUENCE</scope>
</reference>
<feature type="signal peptide" evidence="2">
    <location>
        <begin position="1"/>
        <end position="23"/>
    </location>
</feature>
<dbReference type="EMBL" id="CAKKNE010000001">
    <property type="protein sequence ID" value="CAH0366394.1"/>
    <property type="molecule type" value="Genomic_DNA"/>
</dbReference>
<evidence type="ECO:0000313" key="3">
    <source>
        <dbReference type="EMBL" id="CAH0366394.1"/>
    </source>
</evidence>
<keyword evidence="2" id="KW-0732">Signal</keyword>
<organism evidence="3 4">
    <name type="scientific">Pelagomonas calceolata</name>
    <dbReference type="NCBI Taxonomy" id="35677"/>
    <lineage>
        <taxon>Eukaryota</taxon>
        <taxon>Sar</taxon>
        <taxon>Stramenopiles</taxon>
        <taxon>Ochrophyta</taxon>
        <taxon>Pelagophyceae</taxon>
        <taxon>Pelagomonadales</taxon>
        <taxon>Pelagomonadaceae</taxon>
        <taxon>Pelagomonas</taxon>
    </lineage>
</organism>
<sequence length="375" mass="39590">MAALRKLAAAATTSALLAAPARAAEAPADEAQAAELRAKLLALAAAQRERTDWEARRLHQLMRAVDEEHSRERAATLEKAAAEDAKAFAEERARTAEQRDKSDEAAAVRERAEARADVRRLLTEYDDALAAVWRGKVQGAESEAHGKARETLLAEIEAAANERDDAPRLQTAQELTQELEACTSKIATKMNRDERSAAALATARAGLRCAAALEGDQLDAGPCALLEAAVVRAAASGVRGAPSREKLAGRFKHRVEGPARAWLLVPDHADGVLGHAFAAAAAWLGVRGGVGGAGDDRRQARDELDAGARCLEIGDLSGAVRRLRAARSVRPASIASPLDDWLADAEARLKADQAASVVRAAVVLAQGQAAAEFAK</sequence>
<evidence type="ECO:0000256" key="1">
    <source>
        <dbReference type="SAM" id="MobiDB-lite"/>
    </source>
</evidence>
<gene>
    <name evidence="3" type="ORF">PECAL_1P28860</name>
</gene>
<name>A0A8J2SD79_9STRA</name>
<feature type="region of interest" description="Disordered" evidence="1">
    <location>
        <begin position="69"/>
        <end position="108"/>
    </location>
</feature>